<dbReference type="Pfam" id="PF07992">
    <property type="entry name" value="Pyr_redox_2"/>
    <property type="match status" value="1"/>
</dbReference>
<evidence type="ECO:0000256" key="1">
    <source>
        <dbReference type="ARBA" id="ARBA00022630"/>
    </source>
</evidence>
<dbReference type="PANTHER" id="PTHR43755:SF1">
    <property type="entry name" value="FAD-DEPENDENT PYRIDINE NUCLEOTIDE-DISULPHIDE OXIDOREDUCTASE"/>
    <property type="match status" value="1"/>
</dbReference>
<dbReference type="AlphaFoldDB" id="A0A3B0XJH8"/>
<evidence type="ECO:0000259" key="4">
    <source>
        <dbReference type="Pfam" id="PF09242"/>
    </source>
</evidence>
<sequence>MITDITRRKLLGLLGSSAVIAGTTSFPFSVKAGKSTTAHIVVVGGGFGGATCVNYLHRFDPNLKITLIEPAKTFVTCPFSNKVIAGMQKISSIQFNYTKLAAQPNVTVVHDTVIDIDTDSKKISLSAGKKLPYDSVVLSPGVSFRWGKIKNNDLASTAIFPHAWKAGEQTILLAKQLQTMPDGGTFIISVPGGPFRAPPAPYERASLAAYYLKKNKPKSKILILDSSDSFEEQALFQQAWNKLYPDMIEWVAGTAGGKITRIDTKNKQVFAGSTAHKGDVINIIPPQQAGTIAIKAGLSNKNGWCEVKQPSFESMKARSVYVIGDACIAGDMKKLGHAANSQAKICAASIVSSLHGITMPEPVYNSSVYSVLSPKYAISSASVFRLKAGSISIISGGLSELKASKKTHRREASFAKGWYKSITSEMFLG</sequence>
<dbReference type="PROSITE" id="PS51318">
    <property type="entry name" value="TAT"/>
    <property type="match status" value="1"/>
</dbReference>
<evidence type="ECO:0000259" key="3">
    <source>
        <dbReference type="Pfam" id="PF07992"/>
    </source>
</evidence>
<proteinExistence type="predicted"/>
<dbReference type="EMBL" id="UOFI01000016">
    <property type="protein sequence ID" value="VAW61909.1"/>
    <property type="molecule type" value="Genomic_DNA"/>
</dbReference>
<evidence type="ECO:0000259" key="5">
    <source>
        <dbReference type="Pfam" id="PF21706"/>
    </source>
</evidence>
<dbReference type="InterPro" id="IPR052541">
    <property type="entry name" value="SQRD"/>
</dbReference>
<gene>
    <name evidence="6" type="ORF">MNBD_GAMMA09-1264</name>
</gene>
<dbReference type="Gene3D" id="3.90.760.10">
    <property type="entry name" value="Flavocytochrome c sulphide dehydrogenase, flavin-binding domain"/>
    <property type="match status" value="1"/>
</dbReference>
<dbReference type="InterPro" id="IPR049386">
    <property type="entry name" value="FCSD_central"/>
</dbReference>
<dbReference type="GO" id="GO:0016491">
    <property type="term" value="F:oxidoreductase activity"/>
    <property type="evidence" value="ECO:0007669"/>
    <property type="project" value="InterPro"/>
</dbReference>
<protein>
    <submittedName>
        <fullName evidence="6">Flavocytochrome c:sulfide dehydrogenase</fullName>
    </submittedName>
</protein>
<keyword evidence="1" id="KW-0285">Flavoprotein</keyword>
<feature type="domain" description="Flavocytochrome c sulphide dehydrogenase flavin-binding" evidence="4">
    <location>
        <begin position="360"/>
        <end position="427"/>
    </location>
</feature>
<dbReference type="Pfam" id="PF21706">
    <property type="entry name" value="FCSD_central"/>
    <property type="match status" value="1"/>
</dbReference>
<dbReference type="Gene3D" id="3.50.50.60">
    <property type="entry name" value="FAD/NAD(P)-binding domain"/>
    <property type="match status" value="2"/>
</dbReference>
<feature type="domain" description="Sulfide dehydrogenase [flavocytochrome c] flavoprotein chain central" evidence="5">
    <location>
        <begin position="170"/>
        <end position="285"/>
    </location>
</feature>
<name>A0A3B0XJH8_9ZZZZ</name>
<evidence type="ECO:0000313" key="6">
    <source>
        <dbReference type="EMBL" id="VAW61909.1"/>
    </source>
</evidence>
<dbReference type="FunFam" id="3.50.50.60:FF:000234">
    <property type="entry name" value="Flavocytochrome C sulfide dehydrogenase"/>
    <property type="match status" value="1"/>
</dbReference>
<evidence type="ECO:0000256" key="2">
    <source>
        <dbReference type="ARBA" id="ARBA00022827"/>
    </source>
</evidence>
<accession>A0A3B0XJH8</accession>
<dbReference type="InterPro" id="IPR016156">
    <property type="entry name" value="FAD/NAD-linked_Rdtase_dimer_sf"/>
</dbReference>
<dbReference type="InterPro" id="IPR015323">
    <property type="entry name" value="FlavoCytC_S_DH_flav-bd"/>
</dbReference>
<dbReference type="GO" id="GO:0050660">
    <property type="term" value="F:flavin adenine dinucleotide binding"/>
    <property type="evidence" value="ECO:0007669"/>
    <property type="project" value="InterPro"/>
</dbReference>
<dbReference type="Pfam" id="PF09242">
    <property type="entry name" value="FCSD-flav_bind"/>
    <property type="match status" value="1"/>
</dbReference>
<organism evidence="6">
    <name type="scientific">hydrothermal vent metagenome</name>
    <dbReference type="NCBI Taxonomy" id="652676"/>
    <lineage>
        <taxon>unclassified sequences</taxon>
        <taxon>metagenomes</taxon>
        <taxon>ecological metagenomes</taxon>
    </lineage>
</organism>
<dbReference type="PANTHER" id="PTHR43755">
    <property type="match status" value="1"/>
</dbReference>
<keyword evidence="2" id="KW-0274">FAD</keyword>
<reference evidence="6" key="1">
    <citation type="submission" date="2018-06" db="EMBL/GenBank/DDBJ databases">
        <authorList>
            <person name="Zhirakovskaya E."/>
        </authorList>
    </citation>
    <scope>NUCLEOTIDE SEQUENCE</scope>
</reference>
<dbReference type="SUPFAM" id="SSF55424">
    <property type="entry name" value="FAD/NAD-linked reductases, dimerisation (C-terminal) domain"/>
    <property type="match status" value="1"/>
</dbReference>
<dbReference type="InterPro" id="IPR036188">
    <property type="entry name" value="FAD/NAD-bd_sf"/>
</dbReference>
<dbReference type="SUPFAM" id="SSF51905">
    <property type="entry name" value="FAD/NAD(P)-binding domain"/>
    <property type="match status" value="2"/>
</dbReference>
<dbReference type="InterPro" id="IPR006311">
    <property type="entry name" value="TAT_signal"/>
</dbReference>
<dbReference type="InterPro" id="IPR023753">
    <property type="entry name" value="FAD/NAD-binding_dom"/>
</dbReference>
<dbReference type="InterPro" id="IPR037092">
    <property type="entry name" value="FlavoCytC_S_DH_flav-bd_sf"/>
</dbReference>
<feature type="domain" description="FAD/NAD(P)-binding" evidence="3">
    <location>
        <begin position="39"/>
        <end position="144"/>
    </location>
</feature>